<dbReference type="PANTHER" id="PTHR46401">
    <property type="entry name" value="GLYCOSYLTRANSFERASE WBBK-RELATED"/>
    <property type="match status" value="1"/>
</dbReference>
<evidence type="ECO:0000256" key="1">
    <source>
        <dbReference type="ARBA" id="ARBA00022679"/>
    </source>
</evidence>
<evidence type="ECO:0000313" key="4">
    <source>
        <dbReference type="Proteomes" id="UP000587991"/>
    </source>
</evidence>
<dbReference type="Pfam" id="PF00534">
    <property type="entry name" value="Glycos_transf_1"/>
    <property type="match status" value="1"/>
</dbReference>
<evidence type="ECO:0000259" key="2">
    <source>
        <dbReference type="Pfam" id="PF00534"/>
    </source>
</evidence>
<keyword evidence="1 3" id="KW-0808">Transferase</keyword>
<dbReference type="Gene3D" id="3.40.50.2000">
    <property type="entry name" value="Glycogen Phosphorylase B"/>
    <property type="match status" value="1"/>
</dbReference>
<reference evidence="3 4" key="1">
    <citation type="submission" date="2020-04" db="EMBL/GenBank/DDBJ databases">
        <title>Draft genome of Leeia sp. IMCC25680.</title>
        <authorList>
            <person name="Song J."/>
            <person name="Cho J.-C."/>
        </authorList>
    </citation>
    <scope>NUCLEOTIDE SEQUENCE [LARGE SCALE GENOMIC DNA]</scope>
    <source>
        <strain evidence="3 4">IMCC25680</strain>
    </source>
</reference>
<dbReference type="PANTHER" id="PTHR46401:SF2">
    <property type="entry name" value="GLYCOSYLTRANSFERASE WBBK-RELATED"/>
    <property type="match status" value="1"/>
</dbReference>
<name>A0A847RZ95_9NEIS</name>
<comment type="caution">
    <text evidence="3">The sequence shown here is derived from an EMBL/GenBank/DDBJ whole genome shotgun (WGS) entry which is preliminary data.</text>
</comment>
<feature type="domain" description="Glycosyl transferase family 1" evidence="2">
    <location>
        <begin position="178"/>
        <end position="326"/>
    </location>
</feature>
<dbReference type="EMBL" id="JABAIM010000001">
    <property type="protein sequence ID" value="NLR75011.1"/>
    <property type="molecule type" value="Genomic_DNA"/>
</dbReference>
<dbReference type="AlphaFoldDB" id="A0A847RZ95"/>
<dbReference type="Proteomes" id="UP000587991">
    <property type="component" value="Unassembled WGS sequence"/>
</dbReference>
<dbReference type="SUPFAM" id="SSF53756">
    <property type="entry name" value="UDP-Glycosyltransferase/glycogen phosphorylase"/>
    <property type="match status" value="1"/>
</dbReference>
<organism evidence="3 4">
    <name type="scientific">Leeia aquatica</name>
    <dbReference type="NCBI Taxonomy" id="2725557"/>
    <lineage>
        <taxon>Bacteria</taxon>
        <taxon>Pseudomonadati</taxon>
        <taxon>Pseudomonadota</taxon>
        <taxon>Betaproteobacteria</taxon>
        <taxon>Neisseriales</taxon>
        <taxon>Leeiaceae</taxon>
        <taxon>Leeia</taxon>
    </lineage>
</organism>
<proteinExistence type="predicted"/>
<gene>
    <name evidence="3" type="ORF">HF682_07555</name>
</gene>
<dbReference type="GO" id="GO:0016757">
    <property type="term" value="F:glycosyltransferase activity"/>
    <property type="evidence" value="ECO:0007669"/>
    <property type="project" value="InterPro"/>
</dbReference>
<accession>A0A847RZ95</accession>
<keyword evidence="4" id="KW-1185">Reference proteome</keyword>
<sequence length="353" mass="40219">MTRLFIHATNVHQGGGRALLLSLIKATEGRWETIFCLDERMELPSDFPFNQVHRVKPSVVQRFRAELWLKRNVKAGDMVLCFGNLPPLFRLPCHVTVFLQNRYLVDNVDLGSFPLKTRLRLQAERLWFASKMSNVDEFIVQTPSMQRLLKARTRADVQVRPFMEQHETYRRAQLEPDASRKTAFDFLYVASGEPHKNHRTLIEAWCLLAQQGLFPSLRLTLDTSDFPQLCNWLEAKVAKHALHIETLGKLSHEKVLECYGEVGALIFPSTFESFGLPLIEARQAGLPILASELDYVRDVVDPEQTFDPLSAISIARAVKRHLQQEENPLPLLGATAFLDHVVERAGKSAHSDC</sequence>
<dbReference type="InterPro" id="IPR001296">
    <property type="entry name" value="Glyco_trans_1"/>
</dbReference>
<evidence type="ECO:0000313" key="3">
    <source>
        <dbReference type="EMBL" id="NLR75011.1"/>
    </source>
</evidence>
<protein>
    <submittedName>
        <fullName evidence="3">Glycosyltransferase family 4 protein</fullName>
    </submittedName>
</protein>